<dbReference type="Pfam" id="PF10234">
    <property type="entry name" value="Cluap1"/>
    <property type="match status" value="1"/>
</dbReference>
<dbReference type="GO" id="GO:0005815">
    <property type="term" value="C:microtubule organizing center"/>
    <property type="evidence" value="ECO:0000318"/>
    <property type="project" value="GO_Central"/>
</dbReference>
<reference evidence="8" key="2">
    <citation type="submission" date="2025-08" db="UniProtKB">
        <authorList>
            <consortium name="Ensembl"/>
        </authorList>
    </citation>
    <scope>IDENTIFICATION</scope>
    <source>
        <strain evidence="8">Thoroughbred</strain>
    </source>
</reference>
<dbReference type="GO" id="GO:0060271">
    <property type="term" value="P:cilium assembly"/>
    <property type="evidence" value="ECO:0000318"/>
    <property type="project" value="GO_Central"/>
</dbReference>
<dbReference type="GeneTree" id="ENSGT00390000008957"/>
<dbReference type="GO" id="GO:0015629">
    <property type="term" value="C:actin cytoskeleton"/>
    <property type="evidence" value="ECO:0007669"/>
    <property type="project" value="Ensembl"/>
</dbReference>
<evidence type="ECO:0000256" key="2">
    <source>
        <dbReference type="ARBA" id="ARBA00008340"/>
    </source>
</evidence>
<keyword evidence="5" id="KW-0969">Cilium</keyword>
<organism evidence="8 9">
    <name type="scientific">Equus caballus</name>
    <name type="common">Horse</name>
    <dbReference type="NCBI Taxonomy" id="9796"/>
    <lineage>
        <taxon>Eukaryota</taxon>
        <taxon>Metazoa</taxon>
        <taxon>Chordata</taxon>
        <taxon>Craniata</taxon>
        <taxon>Vertebrata</taxon>
        <taxon>Euteleostomi</taxon>
        <taxon>Mammalia</taxon>
        <taxon>Eutheria</taxon>
        <taxon>Laurasiatheria</taxon>
        <taxon>Perissodactyla</taxon>
        <taxon>Equidae</taxon>
        <taxon>Equus</taxon>
    </lineage>
</organism>
<evidence type="ECO:0000313" key="9">
    <source>
        <dbReference type="Proteomes" id="UP000002281"/>
    </source>
</evidence>
<keyword evidence="6" id="KW-0966">Cell projection</keyword>
<protein>
    <submittedName>
        <fullName evidence="8">Clusterin associated protein 1</fullName>
    </submittedName>
</protein>
<keyword evidence="3" id="KW-0970">Cilium biogenesis/degradation</keyword>
<dbReference type="GO" id="GO:0097546">
    <property type="term" value="C:ciliary base"/>
    <property type="evidence" value="ECO:0007669"/>
    <property type="project" value="Ensembl"/>
</dbReference>
<sequence length="474" mass="54547">MCAVPRGLGIAQMALPGGQGPRYLQSWAWGSTWGQGGGWWHCMEWEVGELAWTQHTPLWGALRSMPPADFTEMMRALGYPRHISMENFRTPNFGLVSEVLLWLVKRYEPQTDIPSDVETEQDRVFFIKAIAQFMATKAHIKLNTKKLYQADGYAVKELLKITSVLYNAMKTQGMEGSKIGEEDISKFKFDLGSKIADLKAARQLASEITSKGASLYDLLGKEVELRELRTEAIARPLEINETEKVMRIAIKDILAQVQKTKDLLNNVASDEANLEAKIEKRKLELERNRKRLQTLQSVRPAFMDEYEKTEEELQKQYDAYLEKFRNLAYLEQQLEDHHRMEQERFEEAENTLRLMQNKLKEEEKRLLKSGSNDDSDIDIHEDDESDSELEERRLSKPRTAMEVLMQGRPSKRIVGTMQGGDSDDDEDSEDSEIDMEDDEEDDDDLEDESIALSPAKPSRRVRKPEPLDESDNDF</sequence>
<dbReference type="GO" id="GO:0030991">
    <property type="term" value="C:intraciliary transport particle A"/>
    <property type="evidence" value="ECO:0007669"/>
    <property type="project" value="Ensembl"/>
</dbReference>
<feature type="compositionally biased region" description="Acidic residues" evidence="7">
    <location>
        <begin position="421"/>
        <end position="449"/>
    </location>
</feature>
<dbReference type="GO" id="GO:0035082">
    <property type="term" value="P:axoneme assembly"/>
    <property type="evidence" value="ECO:0007669"/>
    <property type="project" value="Ensembl"/>
</dbReference>
<evidence type="ECO:0000313" key="8">
    <source>
        <dbReference type="Ensembl" id="ENSECAP00000082974.1"/>
    </source>
</evidence>
<dbReference type="PANTHER" id="PTHR21547:SF0">
    <property type="entry name" value="CLUSTERIN-ASSOCIATED PROTEIN 1"/>
    <property type="match status" value="1"/>
</dbReference>
<name>A0A9L0T8S5_HORSE</name>
<comment type="similarity">
    <text evidence="2">Belongs to the CLUAP1 family.</text>
</comment>
<evidence type="ECO:0000256" key="5">
    <source>
        <dbReference type="ARBA" id="ARBA00023069"/>
    </source>
</evidence>
<dbReference type="Ensembl" id="ENSECAT00000083668.1">
    <property type="protein sequence ID" value="ENSECAP00000082974.1"/>
    <property type="gene ID" value="ENSECAG00000016981.4"/>
</dbReference>
<evidence type="ECO:0000256" key="4">
    <source>
        <dbReference type="ARBA" id="ARBA00023054"/>
    </source>
</evidence>
<dbReference type="GO" id="GO:0021508">
    <property type="term" value="P:floor plate formation"/>
    <property type="evidence" value="ECO:0007669"/>
    <property type="project" value="Ensembl"/>
</dbReference>
<dbReference type="Proteomes" id="UP000002281">
    <property type="component" value="Chromosome 13"/>
</dbReference>
<reference evidence="8 9" key="1">
    <citation type="journal article" date="2009" name="Science">
        <title>Genome sequence, comparative analysis, and population genetics of the domestic horse.</title>
        <authorList>
            <consortium name="Broad Institute Genome Sequencing Platform"/>
            <consortium name="Broad Institute Whole Genome Assembly Team"/>
            <person name="Wade C.M."/>
            <person name="Giulotto E."/>
            <person name="Sigurdsson S."/>
            <person name="Zoli M."/>
            <person name="Gnerre S."/>
            <person name="Imsland F."/>
            <person name="Lear T.L."/>
            <person name="Adelson D.L."/>
            <person name="Bailey E."/>
            <person name="Bellone R.R."/>
            <person name="Bloecker H."/>
            <person name="Distl O."/>
            <person name="Edgar R.C."/>
            <person name="Garber M."/>
            <person name="Leeb T."/>
            <person name="Mauceli E."/>
            <person name="MacLeod J.N."/>
            <person name="Penedo M.C.T."/>
            <person name="Raison J.M."/>
            <person name="Sharpe T."/>
            <person name="Vogel J."/>
            <person name="Andersson L."/>
            <person name="Antczak D.F."/>
            <person name="Biagi T."/>
            <person name="Binns M.M."/>
            <person name="Chowdhary B.P."/>
            <person name="Coleman S.J."/>
            <person name="Della Valle G."/>
            <person name="Fryc S."/>
            <person name="Guerin G."/>
            <person name="Hasegawa T."/>
            <person name="Hill E.W."/>
            <person name="Jurka J."/>
            <person name="Kiialainen A."/>
            <person name="Lindgren G."/>
            <person name="Liu J."/>
            <person name="Magnani E."/>
            <person name="Mickelson J.R."/>
            <person name="Murray J."/>
            <person name="Nergadze S.G."/>
            <person name="Onofrio R."/>
            <person name="Pedroni S."/>
            <person name="Piras M.F."/>
            <person name="Raudsepp T."/>
            <person name="Rocchi M."/>
            <person name="Roeed K.H."/>
            <person name="Ryder O.A."/>
            <person name="Searle S."/>
            <person name="Skow L."/>
            <person name="Swinburne J.E."/>
            <person name="Syvaenen A.C."/>
            <person name="Tozaki T."/>
            <person name="Valberg S.J."/>
            <person name="Vaudin M."/>
            <person name="White J.R."/>
            <person name="Zody M.C."/>
            <person name="Lander E.S."/>
            <person name="Lindblad-Toh K."/>
        </authorList>
    </citation>
    <scope>NUCLEOTIDE SEQUENCE [LARGE SCALE GENOMIC DNA]</scope>
    <source>
        <strain evidence="8 9">Thoroughbred</strain>
    </source>
</reference>
<feature type="compositionally biased region" description="Acidic residues" evidence="7">
    <location>
        <begin position="373"/>
        <end position="389"/>
    </location>
</feature>
<dbReference type="GO" id="GO:0005813">
    <property type="term" value="C:centrosome"/>
    <property type="evidence" value="ECO:0007669"/>
    <property type="project" value="Ensembl"/>
</dbReference>
<gene>
    <name evidence="8" type="primary">CLUAP1</name>
</gene>
<dbReference type="GO" id="GO:0001947">
    <property type="term" value="P:heart looping"/>
    <property type="evidence" value="ECO:0007669"/>
    <property type="project" value="Ensembl"/>
</dbReference>
<comment type="subcellular location">
    <subcellularLocation>
        <location evidence="1">Cell projection</location>
        <location evidence="1">Cilium</location>
    </subcellularLocation>
</comment>
<dbReference type="AlphaFoldDB" id="A0A9L0T8S5"/>
<evidence type="ECO:0000256" key="1">
    <source>
        <dbReference type="ARBA" id="ARBA00004138"/>
    </source>
</evidence>
<evidence type="ECO:0000256" key="6">
    <source>
        <dbReference type="ARBA" id="ARBA00023273"/>
    </source>
</evidence>
<evidence type="ECO:0000256" key="7">
    <source>
        <dbReference type="SAM" id="MobiDB-lite"/>
    </source>
</evidence>
<dbReference type="GO" id="GO:0097542">
    <property type="term" value="C:ciliary tip"/>
    <property type="evidence" value="ECO:0007669"/>
    <property type="project" value="Ensembl"/>
</dbReference>
<dbReference type="GO" id="GO:0007224">
    <property type="term" value="P:smoothened signaling pathway"/>
    <property type="evidence" value="ECO:0007669"/>
    <property type="project" value="Ensembl"/>
</dbReference>
<accession>A0A9L0T8S5</accession>
<keyword evidence="9" id="KW-1185">Reference proteome</keyword>
<dbReference type="GO" id="GO:0005929">
    <property type="term" value="C:cilium"/>
    <property type="evidence" value="ECO:0000318"/>
    <property type="project" value="GO_Central"/>
</dbReference>
<dbReference type="GO" id="GO:0005654">
    <property type="term" value="C:nucleoplasm"/>
    <property type="evidence" value="ECO:0007669"/>
    <property type="project" value="Ensembl"/>
</dbReference>
<dbReference type="GO" id="GO:0030992">
    <property type="term" value="C:intraciliary transport particle B"/>
    <property type="evidence" value="ECO:0000318"/>
    <property type="project" value="GO_Central"/>
</dbReference>
<reference evidence="8" key="3">
    <citation type="submission" date="2025-09" db="UniProtKB">
        <authorList>
            <consortium name="Ensembl"/>
        </authorList>
    </citation>
    <scope>IDENTIFICATION</scope>
    <source>
        <strain evidence="8">Thoroughbred</strain>
    </source>
</reference>
<feature type="region of interest" description="Disordered" evidence="7">
    <location>
        <begin position="364"/>
        <end position="474"/>
    </location>
</feature>
<dbReference type="InterPro" id="IPR019366">
    <property type="entry name" value="Clusterin-associated_protein-1"/>
</dbReference>
<proteinExistence type="inferred from homology"/>
<dbReference type="PANTHER" id="PTHR21547">
    <property type="entry name" value="CLUSTERIN ASSOCIATED PROTEIN 1"/>
    <property type="match status" value="1"/>
</dbReference>
<keyword evidence="4" id="KW-0175">Coiled coil</keyword>
<dbReference type="GO" id="GO:0001843">
    <property type="term" value="P:neural tube closure"/>
    <property type="evidence" value="ECO:0007669"/>
    <property type="project" value="Ensembl"/>
</dbReference>
<evidence type="ECO:0000256" key="3">
    <source>
        <dbReference type="ARBA" id="ARBA00022794"/>
    </source>
</evidence>